<evidence type="ECO:0000313" key="2">
    <source>
        <dbReference type="EMBL" id="RKQ29927.1"/>
    </source>
</evidence>
<dbReference type="RefSeq" id="WP_121205794.1">
    <property type="nucleotide sequence ID" value="NZ_RBZP01000021.1"/>
</dbReference>
<evidence type="ECO:0000313" key="3">
    <source>
        <dbReference type="Proteomes" id="UP000269301"/>
    </source>
</evidence>
<accession>A0A494ZUI0</accession>
<proteinExistence type="predicted"/>
<reference evidence="2 3" key="1">
    <citation type="journal article" date="2016" name="Int. J. Syst. Evol. Microbiol.">
        <title>Oceanobacillus halophilus sp. nov., a novel moderately halophilic bacterium from a hypersaline lake.</title>
        <authorList>
            <person name="Amoozegar M.A."/>
            <person name="Bagheri M."/>
            <person name="Makhdoumi A."/>
            <person name="Nikou M.M."/>
            <person name="Fazeli S.A.S."/>
            <person name="Schumann P."/>
            <person name="Sproer C."/>
            <person name="Sanchez-Porro C."/>
            <person name="Ventosa A."/>
        </authorList>
    </citation>
    <scope>NUCLEOTIDE SEQUENCE [LARGE SCALE GENOMIC DNA]</scope>
    <source>
        <strain evidence="2 3">DSM 23996</strain>
    </source>
</reference>
<keyword evidence="1" id="KW-0472">Membrane</keyword>
<keyword evidence="1" id="KW-0812">Transmembrane</keyword>
<comment type="caution">
    <text evidence="2">The sequence shown here is derived from an EMBL/GenBank/DDBJ whole genome shotgun (WGS) entry which is preliminary data.</text>
</comment>
<feature type="transmembrane region" description="Helical" evidence="1">
    <location>
        <begin position="6"/>
        <end position="25"/>
    </location>
</feature>
<dbReference type="Proteomes" id="UP000269301">
    <property type="component" value="Unassembled WGS sequence"/>
</dbReference>
<dbReference type="EMBL" id="RBZP01000021">
    <property type="protein sequence ID" value="RKQ29927.1"/>
    <property type="molecule type" value="Genomic_DNA"/>
</dbReference>
<gene>
    <name evidence="2" type="ORF">D8M06_17075</name>
</gene>
<keyword evidence="3" id="KW-1185">Reference proteome</keyword>
<name>A0A494ZUI0_9BACI</name>
<dbReference type="AlphaFoldDB" id="A0A494ZUI0"/>
<dbReference type="OrthoDB" id="2735026at2"/>
<keyword evidence="1" id="KW-1133">Transmembrane helix</keyword>
<evidence type="ECO:0000256" key="1">
    <source>
        <dbReference type="SAM" id="Phobius"/>
    </source>
</evidence>
<sequence>MIVILFRLLILVALILLVYTWIQYVRNPERQLRLAKQSQDFYLVDEPYNSKKNLQFVYKGCLFDGEKYLGATESSFEVIDIHISVREPMELRGLTREDLYFLENEILIKYPHAKIKWKHPIDELLITNME</sequence>
<protein>
    <submittedName>
        <fullName evidence="2">Sigma-w pathway protein ysdB</fullName>
    </submittedName>
</protein>
<organism evidence="2 3">
    <name type="scientific">Oceanobacillus halophilus</name>
    <dbReference type="NCBI Taxonomy" id="930130"/>
    <lineage>
        <taxon>Bacteria</taxon>
        <taxon>Bacillati</taxon>
        <taxon>Bacillota</taxon>
        <taxon>Bacilli</taxon>
        <taxon>Bacillales</taxon>
        <taxon>Bacillaceae</taxon>
        <taxon>Oceanobacillus</taxon>
    </lineage>
</organism>